<keyword evidence="1" id="KW-0472">Membrane</keyword>
<evidence type="ECO:0008006" key="4">
    <source>
        <dbReference type="Google" id="ProtNLM"/>
    </source>
</evidence>
<accession>A0ABY3Q7W9</accession>
<feature type="transmembrane region" description="Helical" evidence="1">
    <location>
        <begin position="141"/>
        <end position="162"/>
    </location>
</feature>
<gene>
    <name evidence="2" type="ORF">KJY40_11420</name>
</gene>
<dbReference type="EMBL" id="CP075567">
    <property type="protein sequence ID" value="UFQ02260.1"/>
    <property type="molecule type" value="Genomic_DNA"/>
</dbReference>
<proteinExistence type="predicted"/>
<dbReference type="RefSeq" id="WP_230736866.1">
    <property type="nucleotide sequence ID" value="NZ_CP075567.1"/>
</dbReference>
<evidence type="ECO:0000313" key="2">
    <source>
        <dbReference type="EMBL" id="UFQ02260.1"/>
    </source>
</evidence>
<feature type="transmembrane region" description="Helical" evidence="1">
    <location>
        <begin position="30"/>
        <end position="48"/>
    </location>
</feature>
<evidence type="ECO:0000256" key="1">
    <source>
        <dbReference type="SAM" id="Phobius"/>
    </source>
</evidence>
<keyword evidence="1" id="KW-1133">Transmembrane helix</keyword>
<organism evidence="2 3">
    <name type="scientific">Pseudomonas fitomaticsae</name>
    <dbReference type="NCBI Taxonomy" id="2837969"/>
    <lineage>
        <taxon>Bacteria</taxon>
        <taxon>Pseudomonadati</taxon>
        <taxon>Pseudomonadota</taxon>
        <taxon>Gammaproteobacteria</taxon>
        <taxon>Pseudomonadales</taxon>
        <taxon>Pseudomonadaceae</taxon>
        <taxon>Pseudomonas</taxon>
    </lineage>
</organism>
<keyword evidence="1" id="KW-0812">Transmembrane</keyword>
<keyword evidence="3" id="KW-1185">Reference proteome</keyword>
<name>A0ABY3Q7W9_9PSED</name>
<evidence type="ECO:0000313" key="3">
    <source>
        <dbReference type="Proteomes" id="UP001162907"/>
    </source>
</evidence>
<sequence>MTYIATLIPILILALSIGLGFSKENWFIEFGLAIVVISATTSMILAFLGGRKASQAEKVSYESYAPVIDEKVSHSFKFVAGMYGVDPRNPLKNIEDKVDELRKVAAADEKNFRDQMMLANYRIDICLAQMRYHEDVTLPKILGQGAGAIIIAGVLTIIGSVYLAVPAGAYQVFAGVAGTIRAWLPAL</sequence>
<protein>
    <recommendedName>
        <fullName evidence="4">MotA/TolQ/ExbB proton channel domain-containing protein</fullName>
    </recommendedName>
</protein>
<reference evidence="2 3" key="1">
    <citation type="journal article" date="2022" name="Int. J. Syst. Evol. Microbiol.">
        <title>Pseudomonas fitomaticsae sp. nov., isolated at Marimurtra Botanical Garden in Blanes, Catalonia, Spain.</title>
        <authorList>
            <person name="Atanasov K.E."/>
            <person name="Galbis D.M."/>
            <person name="Cornado D."/>
            <person name="Serpico A."/>
            <person name="Sanchez G."/>
            <person name="Bosch M."/>
            <person name="Ferrer A."/>
            <person name="Altabella T."/>
        </authorList>
    </citation>
    <scope>NUCLEOTIDE SEQUENCE [LARGE SCALE GENOMIC DNA]</scope>
    <source>
        <strain evidence="2 3">FIT81</strain>
    </source>
</reference>
<dbReference type="Proteomes" id="UP001162907">
    <property type="component" value="Chromosome"/>
</dbReference>